<dbReference type="NCBIfam" id="TIGR03816">
    <property type="entry name" value="tadE_like_DECH"/>
    <property type="match status" value="1"/>
</dbReference>
<dbReference type="Pfam" id="PF13400">
    <property type="entry name" value="Tad"/>
    <property type="match status" value="1"/>
</dbReference>
<keyword evidence="1" id="KW-0547">Nucleotide-binding</keyword>
<dbReference type="STRING" id="161896.UL81_01025"/>
<keyword evidence="1" id="KW-0067">ATP-binding</keyword>
<keyword evidence="2" id="KW-1185">Reference proteome</keyword>
<dbReference type="EMBL" id="CP011311">
    <property type="protein sequence ID" value="AKE38191.1"/>
    <property type="molecule type" value="Genomic_DNA"/>
</dbReference>
<evidence type="ECO:0000313" key="1">
    <source>
        <dbReference type="EMBL" id="AKE38191.1"/>
    </source>
</evidence>
<accession>A0A0F6T9J6</accession>
<dbReference type="HOGENOM" id="CLU_104210_4_0_11"/>
<dbReference type="AlphaFoldDB" id="A0A0F6T9J6"/>
<gene>
    <name evidence="1" type="ORF">UL81_01025</name>
</gene>
<proteinExistence type="predicted"/>
<name>A0A0F6T9J6_9CORY</name>
<protein>
    <submittedName>
        <fullName evidence="1">Helicase/secretion neighborhood TadE-like protein</fullName>
    </submittedName>
</protein>
<dbReference type="InterPro" id="IPR028087">
    <property type="entry name" value="Tad_N"/>
</dbReference>
<dbReference type="PATRIC" id="fig|161896.4.peg.200"/>
<organism evidence="1 2">
    <name type="scientific">Corynebacterium camporealensis</name>
    <dbReference type="NCBI Taxonomy" id="161896"/>
    <lineage>
        <taxon>Bacteria</taxon>
        <taxon>Bacillati</taxon>
        <taxon>Actinomycetota</taxon>
        <taxon>Actinomycetes</taxon>
        <taxon>Mycobacteriales</taxon>
        <taxon>Corynebacteriaceae</taxon>
        <taxon>Corynebacterium</taxon>
    </lineage>
</organism>
<dbReference type="KEGG" id="ccj:UL81_01025"/>
<dbReference type="GO" id="GO:0004386">
    <property type="term" value="F:helicase activity"/>
    <property type="evidence" value="ECO:0007669"/>
    <property type="project" value="UniProtKB-KW"/>
</dbReference>
<dbReference type="Proteomes" id="UP000033566">
    <property type="component" value="Chromosome"/>
</dbReference>
<reference evidence="1 2" key="1">
    <citation type="journal article" date="2015" name="Genome Announc.">
        <title>Complete Genome Sequence of Corynebacterium camporealensis DSM 44610, Isolated from the Milk of a Manchega Sheep with Subclinical Mastitis.</title>
        <authorList>
            <person name="Ruckert C."/>
            <person name="Albersmeier A."/>
            <person name="Winkler A."/>
            <person name="Tauch A."/>
        </authorList>
    </citation>
    <scope>NUCLEOTIDE SEQUENCE [LARGE SCALE GENOMIC DNA]</scope>
    <source>
        <strain evidence="1 2">DSM 44610</strain>
    </source>
</reference>
<evidence type="ECO:0000313" key="2">
    <source>
        <dbReference type="Proteomes" id="UP000033566"/>
    </source>
</evidence>
<sequence length="116" mass="11661">MNRANTFPSRTLSLGNDNGYATVTSVGIIAAVTSLLLVVAAVGAQVIARHEAQVAADMAAIAGAWAHATGEDACAAAGEIAAANDAQLDNCREEDRDVIVTASVRGKEASAKAGPI</sequence>
<dbReference type="RefSeq" id="WP_236684485.1">
    <property type="nucleotide sequence ID" value="NZ_CP011311.1"/>
</dbReference>
<dbReference type="InterPro" id="IPR021202">
    <property type="entry name" value="Rv3654c-like"/>
</dbReference>
<keyword evidence="1" id="KW-0347">Helicase</keyword>
<keyword evidence="1" id="KW-0378">Hydrolase</keyword>